<name>A0A923LJX1_9FIRM</name>
<protein>
    <submittedName>
        <fullName evidence="9">ABC transporter permease</fullName>
    </submittedName>
</protein>
<feature type="transmembrane region" description="Helical" evidence="7">
    <location>
        <begin position="687"/>
        <end position="707"/>
    </location>
</feature>
<evidence type="ECO:0000256" key="7">
    <source>
        <dbReference type="SAM" id="Phobius"/>
    </source>
</evidence>
<evidence type="ECO:0000256" key="5">
    <source>
        <dbReference type="ARBA" id="ARBA00023136"/>
    </source>
</evidence>
<gene>
    <name evidence="9" type="ORF">H8S37_12180</name>
</gene>
<organism evidence="9 10">
    <name type="scientific">Mediterraneibacter hominis</name>
    <dbReference type="NCBI Taxonomy" id="2763054"/>
    <lineage>
        <taxon>Bacteria</taxon>
        <taxon>Bacillati</taxon>
        <taxon>Bacillota</taxon>
        <taxon>Clostridia</taxon>
        <taxon>Lachnospirales</taxon>
        <taxon>Lachnospiraceae</taxon>
        <taxon>Mediterraneibacter</taxon>
    </lineage>
</organism>
<keyword evidence="3 7" id="KW-0812">Transmembrane</keyword>
<evidence type="ECO:0000313" key="10">
    <source>
        <dbReference type="Proteomes" id="UP000652477"/>
    </source>
</evidence>
<keyword evidence="4 7" id="KW-1133">Transmembrane helix</keyword>
<evidence type="ECO:0000256" key="6">
    <source>
        <dbReference type="ARBA" id="ARBA00038076"/>
    </source>
</evidence>
<dbReference type="EMBL" id="JACOPF010000002">
    <property type="protein sequence ID" value="MBC5689678.1"/>
    <property type="molecule type" value="Genomic_DNA"/>
</dbReference>
<evidence type="ECO:0000313" key="9">
    <source>
        <dbReference type="EMBL" id="MBC5689678.1"/>
    </source>
</evidence>
<proteinExistence type="inferred from homology"/>
<feature type="domain" description="ABC3 transporter permease C-terminal" evidence="8">
    <location>
        <begin position="694"/>
        <end position="810"/>
    </location>
</feature>
<feature type="transmembrane region" description="Helical" evidence="7">
    <location>
        <begin position="785"/>
        <end position="804"/>
    </location>
</feature>
<feature type="domain" description="ABC3 transporter permease C-terminal" evidence="8">
    <location>
        <begin position="269"/>
        <end position="368"/>
    </location>
</feature>
<keyword evidence="2" id="KW-1003">Cell membrane</keyword>
<evidence type="ECO:0000256" key="2">
    <source>
        <dbReference type="ARBA" id="ARBA00022475"/>
    </source>
</evidence>
<keyword evidence="5 7" id="KW-0472">Membrane</keyword>
<feature type="transmembrane region" description="Helical" evidence="7">
    <location>
        <begin position="428"/>
        <end position="448"/>
    </location>
</feature>
<dbReference type="GO" id="GO:0005886">
    <property type="term" value="C:plasma membrane"/>
    <property type="evidence" value="ECO:0007669"/>
    <property type="project" value="UniProtKB-SubCell"/>
</dbReference>
<dbReference type="RefSeq" id="WP_186876336.1">
    <property type="nucleotide sequence ID" value="NZ_JACOPF010000002.1"/>
</dbReference>
<evidence type="ECO:0000259" key="8">
    <source>
        <dbReference type="Pfam" id="PF02687"/>
    </source>
</evidence>
<feature type="transmembrane region" description="Helical" evidence="7">
    <location>
        <begin position="32"/>
        <end position="55"/>
    </location>
</feature>
<comment type="caution">
    <text evidence="9">The sequence shown here is derived from an EMBL/GenBank/DDBJ whole genome shotgun (WGS) entry which is preliminary data.</text>
</comment>
<dbReference type="Proteomes" id="UP000652477">
    <property type="component" value="Unassembled WGS sequence"/>
</dbReference>
<evidence type="ECO:0000256" key="1">
    <source>
        <dbReference type="ARBA" id="ARBA00004651"/>
    </source>
</evidence>
<keyword evidence="10" id="KW-1185">Reference proteome</keyword>
<dbReference type="PANTHER" id="PTHR30572:SF4">
    <property type="entry name" value="ABC TRANSPORTER PERMEASE YTRF"/>
    <property type="match status" value="1"/>
</dbReference>
<dbReference type="GO" id="GO:0022857">
    <property type="term" value="F:transmembrane transporter activity"/>
    <property type="evidence" value="ECO:0007669"/>
    <property type="project" value="TreeGrafter"/>
</dbReference>
<feature type="transmembrane region" description="Helical" evidence="7">
    <location>
        <begin position="346"/>
        <end position="368"/>
    </location>
</feature>
<feature type="transmembrane region" description="Helical" evidence="7">
    <location>
        <begin position="263"/>
        <end position="290"/>
    </location>
</feature>
<sequence length="817" mass="91703">MRRSRRISSNNNRKAVWSLAVRSVKSSKMKDFFVILTIVLSVSLLMVMSLFYVGMNTETKRTVARMQHAIYYNLEEEQLTQMAKDERSQYVLSMKEGQAVEVDGNMVKPAAYGKEPLKNEGIEIDTVTPTKGKIPEKADEIMLSDAYCKLAGIKAAPGETVSFTWLDGTTENYRLSGIYHTGENQPLYTVLFSEAYAREGSQLKEVPWEGIVCFYGADEMTQPAFEELVYGFGDDCGIARKDMNINNFFLDALPGGDMAMQQMMLVICAGIGLLFVSVLVIYSVFYLSVVGRIRQFGQLRTIGMTKRQIRRMVRIEGLFLSALGIPIGLLVGGAVSYVIRPGGWDVVHTLIVAGIVTMADIITVLISVQKPAKKAASVSPVEAAKYSGYTGEEKKKKEPGSRTIKLARKITPTSLAVMSNARNKKKTVLTMISLGIGGILYMLAAFFVTSTSLEGYARQGEYKYGEFVIGYSYNVAETAKQGETQLQKEHPLDEKLIQEIEKTDGVKNIHTVQKLEVSWEAHGTQEEGDDNVRGFSKRRTEKLKDLKHTGDFIYEKMVEENGILFTRGGAWEEVYGWEFKPGDKVKLSWYDGEEEREKEFTIMGVIDAGDFDEEPGDTFTSFLIPEQTLKSMTKGLNLNADLIVETDQKKETQVGKELKNITKQYPYLSLGTLEEQRLIAKSQFTTLFSVMLGLSMFIIGFALLNLLNTLITNILTRSHEFAMLQSVGMTRRQLCKMLRMEGLILAAGNLAVSLVLGTAAGYAMIQIMNYFGVDYMHFVFPVWYFIGYAVFILLVPVLVTEYMVRKFQKQSLVDRLR</sequence>
<accession>A0A923LJX1</accession>
<dbReference type="InterPro" id="IPR050250">
    <property type="entry name" value="Macrolide_Exporter_MacB"/>
</dbReference>
<comment type="similarity">
    <text evidence="6">Belongs to the ABC-4 integral membrane protein family.</text>
</comment>
<feature type="transmembrane region" description="Helical" evidence="7">
    <location>
        <begin position="742"/>
        <end position="765"/>
    </location>
</feature>
<dbReference type="PANTHER" id="PTHR30572">
    <property type="entry name" value="MEMBRANE COMPONENT OF TRANSPORTER-RELATED"/>
    <property type="match status" value="1"/>
</dbReference>
<evidence type="ECO:0000256" key="4">
    <source>
        <dbReference type="ARBA" id="ARBA00022989"/>
    </source>
</evidence>
<comment type="subcellular location">
    <subcellularLocation>
        <location evidence="1">Cell membrane</location>
        <topology evidence="1">Multi-pass membrane protein</topology>
    </subcellularLocation>
</comment>
<dbReference type="InterPro" id="IPR003838">
    <property type="entry name" value="ABC3_permease_C"/>
</dbReference>
<dbReference type="AlphaFoldDB" id="A0A923LJX1"/>
<evidence type="ECO:0000256" key="3">
    <source>
        <dbReference type="ARBA" id="ARBA00022692"/>
    </source>
</evidence>
<feature type="transmembrane region" description="Helical" evidence="7">
    <location>
        <begin position="317"/>
        <end position="340"/>
    </location>
</feature>
<reference evidence="9" key="1">
    <citation type="submission" date="2020-08" db="EMBL/GenBank/DDBJ databases">
        <title>Genome public.</title>
        <authorList>
            <person name="Liu C."/>
            <person name="Sun Q."/>
        </authorList>
    </citation>
    <scope>NUCLEOTIDE SEQUENCE</scope>
    <source>
        <strain evidence="9">NSJ-55</strain>
    </source>
</reference>
<dbReference type="Pfam" id="PF02687">
    <property type="entry name" value="FtsX"/>
    <property type="match status" value="2"/>
</dbReference>